<keyword evidence="2" id="KW-0539">Nucleus</keyword>
<dbReference type="EMBL" id="LHPM01000009">
    <property type="protein sequence ID" value="OAL67953.1"/>
    <property type="molecule type" value="Genomic_DNA"/>
</dbReference>
<sequence length="254" mass="28432">MSVEVVVVNPASKMEKDEEELSEEQIQSLLLEAEKRLKKASGSSSKQDGDDGAVSLATGQEVGGSASRPKVPSLNHKQAVQPYVRQSNSIATIDKSRLVPESAKKLAETIHTVEQPLVKLNTMLTSGQNKEKPTSGPKWFNLPKTVVTPELKRDLQILRMRSVLDPHRHYKKENGKAKIPEYSQVGTIIEGPTEFFSARITKKERKNNFAEEIMAAEKESGRFKRKYAEIQEAKASGKKAYYKKLKAKRARPMK</sequence>
<protein>
    <submittedName>
        <fullName evidence="5">Nucleolus protein required for cell viability</fullName>
    </submittedName>
</protein>
<comment type="caution">
    <text evidence="5">The sequence shown here is derived from an EMBL/GenBank/DDBJ whole genome shotgun (WGS) entry which is preliminary data.</text>
</comment>
<gene>
    <name evidence="5" type="ORF">A7C99_1086</name>
</gene>
<dbReference type="PANTHER" id="PTHR21686">
    <property type="entry name" value="DEOXYNUCLEOTIDYLTRANSFERASE TERMINAL-INTERACTING PROTEIN 2"/>
    <property type="match status" value="1"/>
</dbReference>
<organism evidence="5 6">
    <name type="scientific">Trichophyton rubrum</name>
    <name type="common">Athlete's foot fungus</name>
    <name type="synonym">Epidermophyton rubrum</name>
    <dbReference type="NCBI Taxonomy" id="5551"/>
    <lineage>
        <taxon>Eukaryota</taxon>
        <taxon>Fungi</taxon>
        <taxon>Dikarya</taxon>
        <taxon>Ascomycota</taxon>
        <taxon>Pezizomycotina</taxon>
        <taxon>Eurotiomycetes</taxon>
        <taxon>Eurotiomycetidae</taxon>
        <taxon>Onygenales</taxon>
        <taxon>Arthrodermataceae</taxon>
        <taxon>Trichophyton</taxon>
    </lineage>
</organism>
<feature type="region of interest" description="Disordered" evidence="3">
    <location>
        <begin position="1"/>
        <end position="82"/>
    </location>
</feature>
<dbReference type="GO" id="GO:0005730">
    <property type="term" value="C:nucleolus"/>
    <property type="evidence" value="ECO:0007669"/>
    <property type="project" value="UniProtKB-SubCell"/>
</dbReference>
<dbReference type="VEuPathDB" id="FungiDB:TERG_06451"/>
<dbReference type="PANTHER" id="PTHR21686:SF12">
    <property type="entry name" value="DEOXYNUCLEOTIDYLTRANSFERASE TERMINAL-INTERACTING PROTEIN 2"/>
    <property type="match status" value="1"/>
</dbReference>
<dbReference type="AlphaFoldDB" id="A0A178F8Q1"/>
<dbReference type="GO" id="GO:0003723">
    <property type="term" value="F:RNA binding"/>
    <property type="evidence" value="ECO:0007669"/>
    <property type="project" value="TreeGrafter"/>
</dbReference>
<dbReference type="GO" id="GO:0006396">
    <property type="term" value="P:RNA processing"/>
    <property type="evidence" value="ECO:0007669"/>
    <property type="project" value="TreeGrafter"/>
</dbReference>
<accession>A0A178F8Q1</accession>
<evidence type="ECO:0000256" key="3">
    <source>
        <dbReference type="SAM" id="MobiDB-lite"/>
    </source>
</evidence>
<evidence type="ECO:0000259" key="4">
    <source>
        <dbReference type="Pfam" id="PF08698"/>
    </source>
</evidence>
<comment type="subcellular location">
    <subcellularLocation>
        <location evidence="1">Nucleus</location>
        <location evidence="1">Nucleolus</location>
    </subcellularLocation>
</comment>
<dbReference type="Proteomes" id="UP000243015">
    <property type="component" value="Unassembled WGS sequence"/>
</dbReference>
<evidence type="ECO:0000256" key="2">
    <source>
        <dbReference type="ARBA" id="ARBA00023242"/>
    </source>
</evidence>
<evidence type="ECO:0000313" key="5">
    <source>
        <dbReference type="EMBL" id="OAL67953.1"/>
    </source>
</evidence>
<evidence type="ECO:0000256" key="1">
    <source>
        <dbReference type="ARBA" id="ARBA00004604"/>
    </source>
</evidence>
<evidence type="ECO:0000313" key="6">
    <source>
        <dbReference type="Proteomes" id="UP000243015"/>
    </source>
</evidence>
<dbReference type="InterPro" id="IPR039883">
    <property type="entry name" value="Fcf2/DNTTIP2"/>
</dbReference>
<dbReference type="Pfam" id="PF08698">
    <property type="entry name" value="Fcf2"/>
    <property type="match status" value="1"/>
</dbReference>
<reference evidence="5 6" key="1">
    <citation type="submission" date="2016-05" db="EMBL/GenBank/DDBJ databases">
        <title>Genome sequencing of Trichophyton rubrum CMCC(F)T1i isolated from hair.</title>
        <authorList>
            <person name="Zhan P."/>
            <person name="Tao Y."/>
            <person name="Liu W."/>
        </authorList>
    </citation>
    <scope>NUCLEOTIDE SEQUENCE [LARGE SCALE GENOMIC DNA]</scope>
    <source>
        <strain evidence="6">CMCC(F)T1i</strain>
    </source>
</reference>
<dbReference type="InterPro" id="IPR014810">
    <property type="entry name" value="Fcf2_C"/>
</dbReference>
<feature type="domain" description="Fcf2 pre-rRNA processing C-terminal" evidence="4">
    <location>
        <begin position="132"/>
        <end position="226"/>
    </location>
</feature>
<name>A0A178F8Q1_TRIRU</name>
<proteinExistence type="predicted"/>